<reference evidence="1" key="1">
    <citation type="submission" date="2022-08" db="EMBL/GenBank/DDBJ databases">
        <title>Genomic Encyclopedia of Type Strains, Phase III (KMG-III): the genomes of soil and plant-associated and newly described type strains.</title>
        <authorList>
            <person name="Whitman W."/>
        </authorList>
    </citation>
    <scope>NUCLEOTIDE SEQUENCE</scope>
    <source>
        <strain evidence="1">HMT 1</strain>
    </source>
</reference>
<dbReference type="EMBL" id="JANUCT010000004">
    <property type="protein sequence ID" value="MCS3902802.1"/>
    <property type="molecule type" value="Genomic_DNA"/>
</dbReference>
<proteinExistence type="predicted"/>
<comment type="caution">
    <text evidence="1">The sequence shown here is derived from an EMBL/GenBank/DDBJ whole genome shotgun (WGS) entry which is preliminary data.</text>
</comment>
<dbReference type="Proteomes" id="UP001204445">
    <property type="component" value="Unassembled WGS sequence"/>
</dbReference>
<evidence type="ECO:0000313" key="2">
    <source>
        <dbReference type="Proteomes" id="UP001204445"/>
    </source>
</evidence>
<evidence type="ECO:0000313" key="1">
    <source>
        <dbReference type="EMBL" id="MCS3902802.1"/>
    </source>
</evidence>
<protein>
    <recommendedName>
        <fullName evidence="3">Glycosaminoglycan attachment site</fullName>
    </recommendedName>
</protein>
<dbReference type="AlphaFoldDB" id="A0AAE3L571"/>
<organism evidence="1 2">
    <name type="scientific">Methylohalomonas lacus</name>
    <dbReference type="NCBI Taxonomy" id="398773"/>
    <lineage>
        <taxon>Bacteria</taxon>
        <taxon>Pseudomonadati</taxon>
        <taxon>Pseudomonadota</taxon>
        <taxon>Gammaproteobacteria</taxon>
        <taxon>Methylohalomonadales</taxon>
        <taxon>Methylohalomonadaceae</taxon>
        <taxon>Methylohalomonas</taxon>
    </lineage>
</organism>
<accession>A0AAE3L571</accession>
<keyword evidence="2" id="KW-1185">Reference proteome</keyword>
<sequence>MKPLSQWEFDIYALSLPRGHSFGEQPPVGAWQSFDGLSCGILTQNINDRSFGLIVIRRRTDHVWTVIAERNDFVAREEALSLLQPLLKEGEQPESVPPGVTQRAALYDLQGRQPSEVFATLTSLSHHPAAWTLNQLYLALPKPDQNWASDCQTNNFHTRLWEAQLLAAFREQGLRVTQPHESPDFRIENRLGGVAWVEAVTANPPVAYNHVNTPRSAAPADREEIFFGSAAERFAKTLGNKLGRHYEQLPHVTGHPFMIAIADFQAPASMLWSREALIGYLYGEGWREVEINGRNQVERIAAAQLIGDSSFPAGLFTDGRQAELSAVIFTNACSIGKLNRVAVSGQGAPKGLRYTRMGNFFDRTPGALRGAPFCLDITSEEYRELWPQRYEPWSAELEVFHNPFARYPVSFELLPEATHWFDQGGEKVCRSFYETSILWSQTLITNTEDPPPRLEDFLK</sequence>
<name>A0AAE3L571_9GAMM</name>
<evidence type="ECO:0008006" key="3">
    <source>
        <dbReference type="Google" id="ProtNLM"/>
    </source>
</evidence>
<gene>
    <name evidence="1" type="ORF">J2T55_000806</name>
</gene>